<name>A0ABZ0Z262_9CAUD</name>
<evidence type="ECO:0008006" key="3">
    <source>
        <dbReference type="Google" id="ProtNLM"/>
    </source>
</evidence>
<accession>A0ABZ0Z262</accession>
<evidence type="ECO:0000313" key="2">
    <source>
        <dbReference type="Proteomes" id="UP001349343"/>
    </source>
</evidence>
<proteinExistence type="predicted"/>
<keyword evidence="2" id="KW-1185">Reference proteome</keyword>
<dbReference type="EMBL" id="OR769222">
    <property type="protein sequence ID" value="WQJ53114.1"/>
    <property type="molecule type" value="Genomic_DNA"/>
</dbReference>
<reference evidence="1 2" key="1">
    <citation type="submission" date="2023-11" db="EMBL/GenBank/DDBJ databases">
        <authorList>
            <person name="Cook R."/>
            <person name="Crisci M."/>
            <person name="Pye H."/>
            <person name="Adriaenssens E."/>
            <person name="Santini J."/>
        </authorList>
    </citation>
    <scope>NUCLEOTIDE SEQUENCE [LARGE SCALE GENOMIC DNA]</scope>
    <source>
        <strain evidence="1">Lak_Megaphage_RVC_JS4_GC31</strain>
    </source>
</reference>
<dbReference type="Proteomes" id="UP001349343">
    <property type="component" value="Segment"/>
</dbReference>
<organism evidence="1 2">
    <name type="scientific">phage Lak_Megaphage_RVC_JS4_GC31</name>
    <dbReference type="NCBI Taxonomy" id="3109228"/>
    <lineage>
        <taxon>Viruses</taxon>
        <taxon>Duplodnaviria</taxon>
        <taxon>Heunggongvirae</taxon>
        <taxon>Uroviricota</taxon>
        <taxon>Caudoviricetes</taxon>
        <taxon>Caudoviricetes code 15 clade</taxon>
    </lineage>
</organism>
<evidence type="ECO:0000313" key="1">
    <source>
        <dbReference type="EMBL" id="WQJ53114.1"/>
    </source>
</evidence>
<protein>
    <recommendedName>
        <fullName evidence="3">YgiT-type zinc finger protein</fullName>
    </recommendedName>
</protein>
<sequence>MSGHMPQVNPLDYPSEVCECGNEIFMPGVIFKKVPGVMLGQGGTDYVPVPIKVFVCSKCGKLSPSDQKILNEEKKIKEQATKTNIII</sequence>